<dbReference type="GO" id="GO:0000978">
    <property type="term" value="F:RNA polymerase II cis-regulatory region sequence-specific DNA binding"/>
    <property type="evidence" value="ECO:0007669"/>
    <property type="project" value="InterPro"/>
</dbReference>
<dbReference type="PROSITE" id="PS50252">
    <property type="entry name" value="TBOX_3"/>
    <property type="match status" value="1"/>
</dbReference>
<evidence type="ECO:0000313" key="7">
    <source>
        <dbReference type="EMBL" id="RLV99952.1"/>
    </source>
</evidence>
<proteinExistence type="predicted"/>
<evidence type="ECO:0000259" key="6">
    <source>
        <dbReference type="PROSITE" id="PS50252"/>
    </source>
</evidence>
<dbReference type="AlphaFoldDB" id="A0A3L8SC68"/>
<dbReference type="GO" id="GO:0001708">
    <property type="term" value="P:cell fate specification"/>
    <property type="evidence" value="ECO:0007669"/>
    <property type="project" value="TreeGrafter"/>
</dbReference>
<comment type="caution">
    <text evidence="5">Lacks conserved residue(s) required for the propagation of feature annotation.</text>
</comment>
<feature type="domain" description="T-box" evidence="6">
    <location>
        <begin position="8"/>
        <end position="62"/>
    </location>
</feature>
<evidence type="ECO:0000256" key="3">
    <source>
        <dbReference type="ARBA" id="ARBA00023163"/>
    </source>
</evidence>
<keyword evidence="1" id="KW-0805">Transcription regulation</keyword>
<evidence type="ECO:0000256" key="1">
    <source>
        <dbReference type="ARBA" id="ARBA00023015"/>
    </source>
</evidence>
<dbReference type="InterPro" id="IPR046360">
    <property type="entry name" value="T-box_DNA-bd"/>
</dbReference>
<comment type="subcellular location">
    <subcellularLocation>
        <location evidence="5">Nucleus</location>
    </subcellularLocation>
</comment>
<dbReference type="OrthoDB" id="7442607at2759"/>
<evidence type="ECO:0000313" key="8">
    <source>
        <dbReference type="Proteomes" id="UP000276834"/>
    </source>
</evidence>
<dbReference type="PRINTS" id="PR00937">
    <property type="entry name" value="TBOX"/>
</dbReference>
<dbReference type="Pfam" id="PF00907">
    <property type="entry name" value="T-box"/>
    <property type="match status" value="1"/>
</dbReference>
<dbReference type="GO" id="GO:0000785">
    <property type="term" value="C:chromatin"/>
    <property type="evidence" value="ECO:0007669"/>
    <property type="project" value="TreeGrafter"/>
</dbReference>
<dbReference type="EMBL" id="QUSF01000030">
    <property type="protein sequence ID" value="RLV99952.1"/>
    <property type="molecule type" value="Genomic_DNA"/>
</dbReference>
<gene>
    <name evidence="7" type="ORF">DV515_00009490</name>
</gene>
<dbReference type="Proteomes" id="UP000276834">
    <property type="component" value="Unassembled WGS sequence"/>
</dbReference>
<protein>
    <recommendedName>
        <fullName evidence="6">T-box domain-containing protein</fullName>
    </recommendedName>
</protein>
<dbReference type="PANTHER" id="PTHR11267:SF28">
    <property type="entry name" value="T-BOX TRANSCRIPTION FACTOR TBX5"/>
    <property type="match status" value="1"/>
</dbReference>
<organism evidence="7 8">
    <name type="scientific">Chloebia gouldiae</name>
    <name type="common">Gouldian finch</name>
    <name type="synonym">Erythrura gouldiae</name>
    <dbReference type="NCBI Taxonomy" id="44316"/>
    <lineage>
        <taxon>Eukaryota</taxon>
        <taxon>Metazoa</taxon>
        <taxon>Chordata</taxon>
        <taxon>Craniata</taxon>
        <taxon>Vertebrata</taxon>
        <taxon>Euteleostomi</taxon>
        <taxon>Archelosauria</taxon>
        <taxon>Archosauria</taxon>
        <taxon>Dinosauria</taxon>
        <taxon>Saurischia</taxon>
        <taxon>Theropoda</taxon>
        <taxon>Coelurosauria</taxon>
        <taxon>Aves</taxon>
        <taxon>Neognathae</taxon>
        <taxon>Neoaves</taxon>
        <taxon>Telluraves</taxon>
        <taxon>Australaves</taxon>
        <taxon>Passeriformes</taxon>
        <taxon>Passeroidea</taxon>
        <taxon>Passeridae</taxon>
        <taxon>Chloebia</taxon>
    </lineage>
</organism>
<evidence type="ECO:0000256" key="2">
    <source>
        <dbReference type="ARBA" id="ARBA00023125"/>
    </source>
</evidence>
<name>A0A3L8SC68_CHLGU</name>
<dbReference type="GO" id="GO:0003218">
    <property type="term" value="P:cardiac left ventricle formation"/>
    <property type="evidence" value="ECO:0007669"/>
    <property type="project" value="TreeGrafter"/>
</dbReference>
<accession>A0A3L8SC68</accession>
<evidence type="ECO:0000256" key="5">
    <source>
        <dbReference type="PROSITE-ProRule" id="PRU00201"/>
    </source>
</evidence>
<dbReference type="GO" id="GO:0000981">
    <property type="term" value="F:DNA-binding transcription factor activity, RNA polymerase II-specific"/>
    <property type="evidence" value="ECO:0007669"/>
    <property type="project" value="TreeGrafter"/>
</dbReference>
<dbReference type="PANTHER" id="PTHR11267">
    <property type="entry name" value="T-BOX PROTEIN-RELATED"/>
    <property type="match status" value="1"/>
</dbReference>
<reference evidence="7 8" key="1">
    <citation type="journal article" date="2018" name="Proc. R. Soc. B">
        <title>A non-coding region near Follistatin controls head colour polymorphism in the Gouldian finch.</title>
        <authorList>
            <person name="Toomey M.B."/>
            <person name="Marques C.I."/>
            <person name="Andrade P."/>
            <person name="Araujo P.M."/>
            <person name="Sabatino S."/>
            <person name="Gazda M.A."/>
            <person name="Afonso S."/>
            <person name="Lopes R.J."/>
            <person name="Corbo J.C."/>
            <person name="Carneiro M."/>
        </authorList>
    </citation>
    <scope>NUCLEOTIDE SEQUENCE [LARGE SCALE GENOMIC DNA]</scope>
    <source>
        <strain evidence="7">Red01</strain>
        <tissue evidence="7">Muscle</tissue>
    </source>
</reference>
<keyword evidence="8" id="KW-1185">Reference proteome</keyword>
<keyword evidence="4 5" id="KW-0539">Nucleus</keyword>
<dbReference type="InterPro" id="IPR001699">
    <property type="entry name" value="TF_T-box"/>
</dbReference>
<dbReference type="Gene3D" id="2.60.40.820">
    <property type="entry name" value="Transcription factor, T-box"/>
    <property type="match status" value="1"/>
</dbReference>
<dbReference type="SUPFAM" id="SSF49417">
    <property type="entry name" value="p53-like transcription factors"/>
    <property type="match status" value="1"/>
</dbReference>
<keyword evidence="2 5" id="KW-0238">DNA-binding</keyword>
<dbReference type="GO" id="GO:0045893">
    <property type="term" value="P:positive regulation of DNA-templated transcription"/>
    <property type="evidence" value="ECO:0007669"/>
    <property type="project" value="InterPro"/>
</dbReference>
<dbReference type="GO" id="GO:0005634">
    <property type="term" value="C:nucleus"/>
    <property type="evidence" value="ECO:0007669"/>
    <property type="project" value="UniProtKB-SubCell"/>
</dbReference>
<dbReference type="InterPro" id="IPR008967">
    <property type="entry name" value="p53-like_TF_DNA-bd_sf"/>
</dbReference>
<keyword evidence="3" id="KW-0804">Transcription</keyword>
<comment type="caution">
    <text evidence="7">The sequence shown here is derived from an EMBL/GenBank/DDBJ whole genome shotgun (WGS) entry which is preliminary data.</text>
</comment>
<evidence type="ECO:0000256" key="4">
    <source>
        <dbReference type="ARBA" id="ARBA00023242"/>
    </source>
</evidence>
<dbReference type="InterPro" id="IPR036960">
    <property type="entry name" value="T-box_sf"/>
</dbReference>
<dbReference type="GO" id="GO:0007389">
    <property type="term" value="P:pattern specification process"/>
    <property type="evidence" value="ECO:0007669"/>
    <property type="project" value="TreeGrafter"/>
</dbReference>
<sequence length="104" mass="11429">MSSPSPLAQIILNSMHKYQPRLHIVKADENNGFGSKNTAFCTHVFPETAFIAVTSYQNHKVRGWAGPRPGKPHPAPSLFLLGRDAAPLPSLLLSPFLFLSPFSF</sequence>